<dbReference type="Gene3D" id="3.30.70.270">
    <property type="match status" value="1"/>
</dbReference>
<dbReference type="Proteomes" id="UP000321062">
    <property type="component" value="Chromosome"/>
</dbReference>
<dbReference type="NCBIfam" id="TIGR00254">
    <property type="entry name" value="GGDEF"/>
    <property type="match status" value="1"/>
</dbReference>
<evidence type="ECO:0000313" key="4">
    <source>
        <dbReference type="Proteomes" id="UP000321062"/>
    </source>
</evidence>
<sequence>MPSELAPRRRKAPANGWQLIAQGQIDRAFRQGKRNFAAAQAAGEVTGMATGLMQVAWCCALLGHPEQGLECALAAKRLWRRAGNEAGVASTAAIEAFLLFELGLSDEGSEAAEQAVTIAARLADFSVLAFASCMRAIALALCGHAELSIPVIRESIRIAEQNGDKASLCFYQLNMGFCLGRLAAGEEAAGKDGHARDLLGRAIEVSEDAIASATESGNNWCLRVALGNVAEMYAHCGDLERAQKRLETWQEVPGRPGVSLKIHYLYTHSMVLMQLGQLPDAAKAASEALRLANRSAQTDHQLNAAGKLAEVHEAMKDFRSALAMHKRFHKLYVKQAGETTQRRAKVAEIRLETDRLRARADELANQAMRDGLTGIANRRAFDAELAQLDGQVFAVAMLDLDHFKAINDRFSHMVGDEVLRRLARGLTAHSGAWAARLGGEEFALLLTGEEAVRGAERLCERVRAGVEGLQWTELAPDLKVTVSIGLAIGDGGKAAADLMAVADRRLYAAKAAGRNRVVANDEAAVMELPRSARSRRGA</sequence>
<dbReference type="GO" id="GO:0005886">
    <property type="term" value="C:plasma membrane"/>
    <property type="evidence" value="ECO:0007669"/>
    <property type="project" value="TreeGrafter"/>
</dbReference>
<dbReference type="Pfam" id="PF00990">
    <property type="entry name" value="GGDEF"/>
    <property type="match status" value="1"/>
</dbReference>
<dbReference type="SUPFAM" id="SSF55073">
    <property type="entry name" value="Nucleotide cyclase"/>
    <property type="match status" value="1"/>
</dbReference>
<keyword evidence="4" id="KW-1185">Reference proteome</keyword>
<dbReference type="KEGG" id="yti:FNA67_15715"/>
<dbReference type="InterPro" id="IPR011990">
    <property type="entry name" value="TPR-like_helical_dom_sf"/>
</dbReference>
<dbReference type="RefSeq" id="WP_147656826.1">
    <property type="nucleotide sequence ID" value="NZ_BMFM01000001.1"/>
</dbReference>
<dbReference type="GO" id="GO:0052621">
    <property type="term" value="F:diguanylate cyclase activity"/>
    <property type="evidence" value="ECO:0007669"/>
    <property type="project" value="UniProtKB-EC"/>
</dbReference>
<evidence type="ECO:0000313" key="3">
    <source>
        <dbReference type="EMBL" id="QEE21544.1"/>
    </source>
</evidence>
<comment type="catalytic activity">
    <reaction evidence="2">
        <text>2 GTP = 3',3'-c-di-GMP + 2 diphosphate</text>
        <dbReference type="Rhea" id="RHEA:24898"/>
        <dbReference type="ChEBI" id="CHEBI:33019"/>
        <dbReference type="ChEBI" id="CHEBI:37565"/>
        <dbReference type="ChEBI" id="CHEBI:58805"/>
        <dbReference type="EC" id="2.7.7.65"/>
    </reaction>
</comment>
<evidence type="ECO:0000256" key="1">
    <source>
        <dbReference type="ARBA" id="ARBA00012528"/>
    </source>
</evidence>
<dbReference type="Gene3D" id="1.25.40.10">
    <property type="entry name" value="Tetratricopeptide repeat domain"/>
    <property type="match status" value="2"/>
</dbReference>
<accession>A0A5B9DT70</accession>
<dbReference type="AlphaFoldDB" id="A0A5B9DT70"/>
<proteinExistence type="predicted"/>
<dbReference type="InterPro" id="IPR029787">
    <property type="entry name" value="Nucleotide_cyclase"/>
</dbReference>
<dbReference type="InterPro" id="IPR050469">
    <property type="entry name" value="Diguanylate_Cyclase"/>
</dbReference>
<dbReference type="InterPro" id="IPR043128">
    <property type="entry name" value="Rev_trsase/Diguanyl_cyclase"/>
</dbReference>
<gene>
    <name evidence="3" type="ORF">FNA67_15715</name>
</gene>
<evidence type="ECO:0000256" key="2">
    <source>
        <dbReference type="ARBA" id="ARBA00034247"/>
    </source>
</evidence>
<dbReference type="InterPro" id="IPR000160">
    <property type="entry name" value="GGDEF_dom"/>
</dbReference>
<dbReference type="GO" id="GO:0043709">
    <property type="term" value="P:cell adhesion involved in single-species biofilm formation"/>
    <property type="evidence" value="ECO:0007669"/>
    <property type="project" value="TreeGrafter"/>
</dbReference>
<protein>
    <recommendedName>
        <fullName evidence="1">diguanylate cyclase</fullName>
        <ecNumber evidence="1">2.7.7.65</ecNumber>
    </recommendedName>
</protein>
<dbReference type="CDD" id="cd01949">
    <property type="entry name" value="GGDEF"/>
    <property type="match status" value="1"/>
</dbReference>
<dbReference type="PANTHER" id="PTHR45138:SF9">
    <property type="entry name" value="DIGUANYLATE CYCLASE DGCM-RELATED"/>
    <property type="match status" value="1"/>
</dbReference>
<organism evidence="3 4">
    <name type="scientific">Paradevosia tibetensis</name>
    <dbReference type="NCBI Taxonomy" id="1447062"/>
    <lineage>
        <taxon>Bacteria</taxon>
        <taxon>Pseudomonadati</taxon>
        <taxon>Pseudomonadota</taxon>
        <taxon>Alphaproteobacteria</taxon>
        <taxon>Hyphomicrobiales</taxon>
        <taxon>Devosiaceae</taxon>
        <taxon>Paradevosia</taxon>
    </lineage>
</organism>
<dbReference type="EC" id="2.7.7.65" evidence="1"/>
<dbReference type="GO" id="GO:1902201">
    <property type="term" value="P:negative regulation of bacterial-type flagellum-dependent cell motility"/>
    <property type="evidence" value="ECO:0007669"/>
    <property type="project" value="TreeGrafter"/>
</dbReference>
<name>A0A5B9DT70_9HYPH</name>
<reference evidence="3 4" key="1">
    <citation type="journal article" date="2015" name="Int. J. Syst. Evol. Microbiol.">
        <title>Youhaiella tibetensis gen. nov., sp. nov., isolated from subsurface sediment.</title>
        <authorList>
            <person name="Wang Y.X."/>
            <person name="Huang F.Q."/>
            <person name="Nogi Y."/>
            <person name="Pang S.J."/>
            <person name="Wang P.K."/>
            <person name="Lv J."/>
        </authorList>
    </citation>
    <scope>NUCLEOTIDE SEQUENCE [LARGE SCALE GENOMIC DNA]</scope>
    <source>
        <strain evidence="4">fig4</strain>
    </source>
</reference>
<dbReference type="SMART" id="SM00267">
    <property type="entry name" value="GGDEF"/>
    <property type="match status" value="1"/>
</dbReference>
<dbReference type="PROSITE" id="PS50887">
    <property type="entry name" value="GGDEF"/>
    <property type="match status" value="1"/>
</dbReference>
<dbReference type="SUPFAM" id="SSF48452">
    <property type="entry name" value="TPR-like"/>
    <property type="match status" value="2"/>
</dbReference>
<dbReference type="OrthoDB" id="6191081at2"/>
<dbReference type="EMBL" id="CP041690">
    <property type="protein sequence ID" value="QEE21544.1"/>
    <property type="molecule type" value="Genomic_DNA"/>
</dbReference>
<dbReference type="PANTHER" id="PTHR45138">
    <property type="entry name" value="REGULATORY COMPONENTS OF SENSORY TRANSDUCTION SYSTEM"/>
    <property type="match status" value="1"/>
</dbReference>